<keyword evidence="3" id="KW-1185">Reference proteome</keyword>
<dbReference type="InterPro" id="IPR006935">
    <property type="entry name" value="Helicase/UvrB_N"/>
</dbReference>
<dbReference type="PANTHER" id="PTHR47396">
    <property type="entry name" value="TYPE I RESTRICTION ENZYME ECOKI R PROTEIN"/>
    <property type="match status" value="1"/>
</dbReference>
<dbReference type="AlphaFoldDB" id="A0A1M5I990"/>
<dbReference type="STRING" id="1194090.SAMN05443144_12276"/>
<dbReference type="Pfam" id="PF04851">
    <property type="entry name" value="ResIII"/>
    <property type="match status" value="1"/>
</dbReference>
<dbReference type="EMBL" id="FQUS01000022">
    <property type="protein sequence ID" value="SHG24811.1"/>
    <property type="molecule type" value="Genomic_DNA"/>
</dbReference>
<sequence>MEFTPFDILDPKVRWKPSEQISLEEEQQLLPPLVLKIRKEVQEWRDSGYKGASQTTKDLFSYWFDVEHEVEGNKFQFFFSQREAIESIIYLYEKKEARDKYDLMRFDNSGMVSTGMFDETWPRYVIKAATGSGKTKVMGLAIVWSYFQNLYEEDSELAKNFLVIAPNIIVLNRLKTDFEGLKMFRNEPFIPENGFRDKHWQNDFQPTLHIQDEIKPLSNKGNIFLSNIHRVYMTEDSEPTLEEQFLGSKPKADADTDKGVDLDEILRSKELNNLMVLNDEAHHIHDSKLQWFQSIQDINNKMKLQHDRGLSLQVDFTATPKDQNGAIFVQTISDYPLVEAIKQNVVKTPVLPDEASRSKLEEKDSSNVVEQYRDYIDLGYQEWKQQYEDLKSQRKPILFVMANKTKEADKIAEYLESHYQEMKDKVLVIHTDRSGRIKEDVKSRQDEVEMLRKAANEVDDPHSPYRAIVSVLMLREGWDVQNVSTIVGLRPFSADSKILPEQALGRGLRKMFDLQTKEELVVIGTDPFIEFVESIKTEGVEFNYRPMNLKSRSDQKNPIIVEVDEDNPDKNLDELDIQLPIMTPRIYREYKNLELINLEELSFDPLSYKEFSEEEKREIVFRDLDGEISHATEFSSTLPDYRNMISFFAKRILKDNRLVSGFNVLYPKVESFIREYLFGQEVDLEDANTLRNMSRPKVPQTIKSAFKKAIDELTVKDKGSAEIHRHIRLRDVKPKVFSNRKFVKPSKSVFNKVVSEHDNEFELSFSSFLDKIDGVKSFAKNTNAVNFTVEYQKEDKNISNYQPDFFIKAEDEAVVYIVETKGREDLDAFNKFNRLERWCKDVNEAGAKYEFKPIYIQQNEWEEYKKKIKHLDDIINLFPQSIEA</sequence>
<dbReference type="GO" id="GO:0005524">
    <property type="term" value="F:ATP binding"/>
    <property type="evidence" value="ECO:0007669"/>
    <property type="project" value="InterPro"/>
</dbReference>
<gene>
    <name evidence="2" type="ORF">SAMN05443144_12276</name>
</gene>
<protein>
    <submittedName>
        <fullName evidence="2">Type III restriction enzyme</fullName>
    </submittedName>
</protein>
<dbReference type="GO" id="GO:0016787">
    <property type="term" value="F:hydrolase activity"/>
    <property type="evidence" value="ECO:0007669"/>
    <property type="project" value="InterPro"/>
</dbReference>
<dbReference type="GO" id="GO:0003677">
    <property type="term" value="F:DNA binding"/>
    <property type="evidence" value="ECO:0007669"/>
    <property type="project" value="InterPro"/>
</dbReference>
<accession>A0A1M5I990</accession>
<dbReference type="OrthoDB" id="9804145at2"/>
<dbReference type="InterPro" id="IPR027417">
    <property type="entry name" value="P-loop_NTPase"/>
</dbReference>
<dbReference type="Gene3D" id="3.40.50.300">
    <property type="entry name" value="P-loop containing nucleotide triphosphate hydrolases"/>
    <property type="match status" value="2"/>
</dbReference>
<name>A0A1M5I990_9BACT</name>
<organism evidence="2 3">
    <name type="scientific">Fodinibius roseus</name>
    <dbReference type="NCBI Taxonomy" id="1194090"/>
    <lineage>
        <taxon>Bacteria</taxon>
        <taxon>Pseudomonadati</taxon>
        <taxon>Balneolota</taxon>
        <taxon>Balneolia</taxon>
        <taxon>Balneolales</taxon>
        <taxon>Balneolaceae</taxon>
        <taxon>Fodinibius</taxon>
    </lineage>
</organism>
<evidence type="ECO:0000313" key="3">
    <source>
        <dbReference type="Proteomes" id="UP000184041"/>
    </source>
</evidence>
<feature type="domain" description="Helicase/UvrB N-terminal" evidence="1">
    <location>
        <begin position="80"/>
        <end position="321"/>
    </location>
</feature>
<dbReference type="SUPFAM" id="SSF52540">
    <property type="entry name" value="P-loop containing nucleoside triphosphate hydrolases"/>
    <property type="match status" value="1"/>
</dbReference>
<dbReference type="RefSeq" id="WP_073067329.1">
    <property type="nucleotide sequence ID" value="NZ_FQUS01000022.1"/>
</dbReference>
<evidence type="ECO:0000259" key="1">
    <source>
        <dbReference type="Pfam" id="PF04851"/>
    </source>
</evidence>
<dbReference type="InterPro" id="IPR050742">
    <property type="entry name" value="Helicase_Restrict-Modif_Enz"/>
</dbReference>
<reference evidence="2 3" key="1">
    <citation type="submission" date="2016-11" db="EMBL/GenBank/DDBJ databases">
        <authorList>
            <person name="Jaros S."/>
            <person name="Januszkiewicz K."/>
            <person name="Wedrychowicz H."/>
        </authorList>
    </citation>
    <scope>NUCLEOTIDE SEQUENCE [LARGE SCALE GENOMIC DNA]</scope>
    <source>
        <strain evidence="2 3">DSM 21986</strain>
    </source>
</reference>
<dbReference type="GO" id="GO:0005829">
    <property type="term" value="C:cytosol"/>
    <property type="evidence" value="ECO:0007669"/>
    <property type="project" value="TreeGrafter"/>
</dbReference>
<proteinExistence type="predicted"/>
<evidence type="ECO:0000313" key="2">
    <source>
        <dbReference type="EMBL" id="SHG24811.1"/>
    </source>
</evidence>
<dbReference type="PANTHER" id="PTHR47396:SF1">
    <property type="entry name" value="ATP-DEPENDENT HELICASE IRC3-RELATED"/>
    <property type="match status" value="1"/>
</dbReference>
<dbReference type="Proteomes" id="UP000184041">
    <property type="component" value="Unassembled WGS sequence"/>
</dbReference>